<dbReference type="OrthoDB" id="9800958at2"/>
<feature type="binding site" evidence="15">
    <location>
        <position position="462"/>
    </location>
    <ligand>
        <name>meso-2,6-diaminopimelate</name>
        <dbReference type="ChEBI" id="CHEBI:57791"/>
    </ligand>
</feature>
<dbReference type="NCBIfam" id="TIGR01085">
    <property type="entry name" value="murE"/>
    <property type="match status" value="1"/>
</dbReference>
<keyword evidence="15 20" id="KW-0436">Ligase</keyword>
<comment type="caution">
    <text evidence="15">Lacks conserved residue(s) required for the propagation of feature annotation.</text>
</comment>
<evidence type="ECO:0000313" key="20">
    <source>
        <dbReference type="EMBL" id="SKC78854.1"/>
    </source>
</evidence>
<dbReference type="Gene3D" id="3.90.190.20">
    <property type="entry name" value="Mur ligase, C-terminal domain"/>
    <property type="match status" value="1"/>
</dbReference>
<dbReference type="GO" id="GO:0008765">
    <property type="term" value="F:UDP-N-acetylmuramoylalanyl-D-glutamate-2,6-diaminopimelate ligase activity"/>
    <property type="evidence" value="ECO:0007669"/>
    <property type="project" value="UniProtKB-UniRule"/>
</dbReference>
<keyword evidence="4 15" id="KW-0133">Cell shape</keyword>
<dbReference type="PANTHER" id="PTHR23135:SF4">
    <property type="entry name" value="UDP-N-ACETYLMURAMOYL-L-ALANYL-D-GLUTAMATE--2,6-DIAMINOPIMELATE LIGASE MURE HOMOLOG, CHLOROPLASTIC"/>
    <property type="match status" value="1"/>
</dbReference>
<dbReference type="AlphaFoldDB" id="A0A1T5LSJ3"/>
<comment type="function">
    <text evidence="9 15">Catalyzes the addition of meso-diaminopimelic acid to the nucleotide precursor UDP-N-acetylmuramoyl-L-alanyl-D-glutamate (UMAG) in the biosynthesis of bacterial cell-wall peptidoglycan.</text>
</comment>
<dbReference type="EC" id="6.3.2.13" evidence="10 15"/>
<dbReference type="RefSeq" id="WP_079492986.1">
    <property type="nucleotide sequence ID" value="NZ_FUZT01000008.1"/>
</dbReference>
<sequence length="491" mass="55468">MKLRYLLKNIKASKVYGDNDIDISGIAYDSRIVEKDNLFVCISGFKTDGHKYIKNAIEKGARAIVIEKDIDDIAGDICENNIAIIKVCDSRDALSKLSVNFYNDPSREIKVIGITGTNGKTSITYLIRSIFKANNKRTSLIGTMKNIILDEEYKTSNTTPESLELQYLFSEMVKKDIDICSMEVSSHSLDLKRVEDVKFNIGVFTNLTADHLDFHEDMESYKKAKEKLFYKTSDVNIINVDDKYGKKIYDKIKKLKTSVLSYGINSNCDIYAEDIDMHATYSKFRVVTPKYSGDIEINIPGLFSIYNILATIAVCYSMGYGYEDIAKNIKNIKPIRGRFEPVENDKGINVIVDYAHTPDALENVLNTVNQFAKGKVITVFGCGGDRDATKRPLMGKVAYDLSDHCIITNDNPRSEDPEIIVKDILQGIGPDQKKYNIIIDRREAIKEAIKKAKTNDIVLIAGKGHETYQIIDDKIYDFDDRKVAMEVLTDD</sequence>
<keyword evidence="15" id="KW-0547">Nucleotide-binding</keyword>
<evidence type="ECO:0000256" key="11">
    <source>
        <dbReference type="ARBA" id="ARBA00072883"/>
    </source>
</evidence>
<dbReference type="InterPro" id="IPR013221">
    <property type="entry name" value="Mur_ligase_cen"/>
</dbReference>
<dbReference type="NCBIfam" id="NF001126">
    <property type="entry name" value="PRK00139.1-4"/>
    <property type="match status" value="1"/>
</dbReference>
<dbReference type="Gene3D" id="3.40.1390.10">
    <property type="entry name" value="MurE/MurF, N-terminal domain"/>
    <property type="match status" value="1"/>
</dbReference>
<feature type="binding site" evidence="15">
    <location>
        <position position="386"/>
    </location>
    <ligand>
        <name>meso-2,6-diaminopimelate</name>
        <dbReference type="ChEBI" id="CHEBI:57791"/>
    </ligand>
</feature>
<comment type="subcellular location">
    <subcellularLocation>
        <location evidence="15 16">Cytoplasm</location>
    </subcellularLocation>
</comment>
<dbReference type="GO" id="GO:0009252">
    <property type="term" value="P:peptidoglycan biosynthetic process"/>
    <property type="evidence" value="ECO:0007669"/>
    <property type="project" value="UniProtKB-UniRule"/>
</dbReference>
<keyword evidence="21" id="KW-1185">Reference proteome</keyword>
<dbReference type="SUPFAM" id="SSF53244">
    <property type="entry name" value="MurD-like peptide ligases, peptide-binding domain"/>
    <property type="match status" value="1"/>
</dbReference>
<evidence type="ECO:0000259" key="17">
    <source>
        <dbReference type="Pfam" id="PF01225"/>
    </source>
</evidence>
<dbReference type="HAMAP" id="MF_00208">
    <property type="entry name" value="MurE"/>
    <property type="match status" value="1"/>
</dbReference>
<feature type="binding site" evidence="15">
    <location>
        <begin position="158"/>
        <end position="159"/>
    </location>
    <ligand>
        <name>UDP-N-acetyl-alpha-D-muramoyl-L-alanyl-D-glutamate</name>
        <dbReference type="ChEBI" id="CHEBI:83900"/>
    </ligand>
</feature>
<dbReference type="GO" id="GO:0005737">
    <property type="term" value="C:cytoplasm"/>
    <property type="evidence" value="ECO:0007669"/>
    <property type="project" value="UniProtKB-SubCell"/>
</dbReference>
<feature type="binding site" evidence="15">
    <location>
        <position position="193"/>
    </location>
    <ligand>
        <name>UDP-N-acetyl-alpha-D-muramoyl-L-alanyl-D-glutamate</name>
        <dbReference type="ChEBI" id="CHEBI:83900"/>
    </ligand>
</feature>
<evidence type="ECO:0000313" key="21">
    <source>
        <dbReference type="Proteomes" id="UP000190285"/>
    </source>
</evidence>
<dbReference type="UniPathway" id="UPA00219"/>
<feature type="binding site" evidence="15">
    <location>
        <begin position="410"/>
        <end position="413"/>
    </location>
    <ligand>
        <name>meso-2,6-diaminopimelate</name>
        <dbReference type="ChEBI" id="CHEBI:57791"/>
    </ligand>
</feature>
<protein>
    <recommendedName>
        <fullName evidence="11 15">UDP-N-acetylmuramoyl-L-alanyl-D-glutamate--2,6-diaminopimelate ligase</fullName>
        <ecNumber evidence="10 15">6.3.2.13</ecNumber>
    </recommendedName>
    <alternativeName>
        <fullName evidence="12 15">Meso-A2pm-adding enzyme</fullName>
    </alternativeName>
    <alternativeName>
        <fullName evidence="13 15">Meso-diaminopimelate-adding enzyme</fullName>
    </alternativeName>
    <alternativeName>
        <fullName evidence="14 15">UDP-MurNAc-L-Ala-D-Glu:meso-diaminopimelate ligase</fullName>
    </alternativeName>
    <alternativeName>
        <fullName evidence="15">UDP-MurNAc-tripeptide synthetase</fullName>
    </alternativeName>
    <alternativeName>
        <fullName evidence="15">UDP-N-acetylmuramyl-tripeptide synthetase</fullName>
    </alternativeName>
</protein>
<feature type="domain" description="Mur ligase N-terminal catalytic" evidence="17">
    <location>
        <begin position="23"/>
        <end position="102"/>
    </location>
</feature>
<dbReference type="Pfam" id="PF02875">
    <property type="entry name" value="Mur_ligase_C"/>
    <property type="match status" value="1"/>
</dbReference>
<evidence type="ECO:0000256" key="1">
    <source>
        <dbReference type="ARBA" id="ARBA00004752"/>
    </source>
</evidence>
<dbReference type="NCBIfam" id="NF001124">
    <property type="entry name" value="PRK00139.1-2"/>
    <property type="match status" value="1"/>
</dbReference>
<comment type="similarity">
    <text evidence="2 15">Belongs to the MurCDEF family. MurE subfamily.</text>
</comment>
<dbReference type="Gene3D" id="3.40.1190.10">
    <property type="entry name" value="Mur-like, catalytic domain"/>
    <property type="match status" value="1"/>
</dbReference>
<dbReference type="GO" id="GO:0000287">
    <property type="term" value="F:magnesium ion binding"/>
    <property type="evidence" value="ECO:0007669"/>
    <property type="project" value="UniProtKB-UniRule"/>
</dbReference>
<dbReference type="InterPro" id="IPR036565">
    <property type="entry name" value="Mur-like_cat_sf"/>
</dbReference>
<feature type="binding site" evidence="15">
    <location>
        <position position="157"/>
    </location>
    <ligand>
        <name>UDP-N-acetyl-alpha-D-muramoyl-L-alanyl-D-glutamate</name>
        <dbReference type="ChEBI" id="CHEBI:83900"/>
    </ligand>
</feature>
<dbReference type="InterPro" id="IPR004101">
    <property type="entry name" value="Mur_ligase_C"/>
</dbReference>
<feature type="domain" description="Mur ligase central" evidence="19">
    <location>
        <begin position="114"/>
        <end position="315"/>
    </location>
</feature>
<evidence type="ECO:0000256" key="10">
    <source>
        <dbReference type="ARBA" id="ARBA00066633"/>
    </source>
</evidence>
<feature type="short sequence motif" description="Meso-diaminopimelate recognition motif" evidence="15">
    <location>
        <begin position="410"/>
        <end position="413"/>
    </location>
</feature>
<dbReference type="InterPro" id="IPR035911">
    <property type="entry name" value="MurE/MurF_N"/>
</dbReference>
<comment type="cofactor">
    <cofactor evidence="15">
        <name>Mg(2+)</name>
        <dbReference type="ChEBI" id="CHEBI:18420"/>
    </cofactor>
</comment>
<feature type="binding site" evidence="15">
    <location>
        <position position="30"/>
    </location>
    <ligand>
        <name>UDP-N-acetyl-alpha-D-muramoyl-L-alanyl-D-glutamate</name>
        <dbReference type="ChEBI" id="CHEBI:83900"/>
    </ligand>
</feature>
<reference evidence="20 21" key="1">
    <citation type="submission" date="2017-02" db="EMBL/GenBank/DDBJ databases">
        <authorList>
            <person name="Peterson S.W."/>
        </authorList>
    </citation>
    <scope>NUCLEOTIDE SEQUENCE [LARGE SCALE GENOMIC DNA]</scope>
    <source>
        <strain evidence="20 21">M1</strain>
    </source>
</reference>
<proteinExistence type="inferred from homology"/>
<evidence type="ECO:0000256" key="13">
    <source>
        <dbReference type="ARBA" id="ARBA00076158"/>
    </source>
</evidence>
<keyword evidence="15" id="KW-0460">Magnesium</keyword>
<dbReference type="EMBL" id="FUZT01000008">
    <property type="protein sequence ID" value="SKC78854.1"/>
    <property type="molecule type" value="Genomic_DNA"/>
</dbReference>
<dbReference type="SUPFAM" id="SSF53623">
    <property type="entry name" value="MurD-like peptide ligases, catalytic domain"/>
    <property type="match status" value="1"/>
</dbReference>
<keyword evidence="15" id="KW-0067">ATP-binding</keyword>
<accession>A0A1T5LSJ3</accession>
<feature type="binding site" evidence="15">
    <location>
        <position position="466"/>
    </location>
    <ligand>
        <name>meso-2,6-diaminopimelate</name>
        <dbReference type="ChEBI" id="CHEBI:57791"/>
    </ligand>
</feature>
<comment type="pathway">
    <text evidence="1 15 16">Cell wall biogenesis; peptidoglycan biosynthesis.</text>
</comment>
<dbReference type="SUPFAM" id="SSF63418">
    <property type="entry name" value="MurE/MurF N-terminal domain"/>
    <property type="match status" value="1"/>
</dbReference>
<dbReference type="GO" id="GO:0008360">
    <property type="term" value="P:regulation of cell shape"/>
    <property type="evidence" value="ECO:0007669"/>
    <property type="project" value="UniProtKB-KW"/>
</dbReference>
<name>A0A1T5LSJ3_9FIRM</name>
<organism evidence="20 21">
    <name type="scientific">Maledivibacter halophilus</name>
    <dbReference type="NCBI Taxonomy" id="36842"/>
    <lineage>
        <taxon>Bacteria</taxon>
        <taxon>Bacillati</taxon>
        <taxon>Bacillota</taxon>
        <taxon>Clostridia</taxon>
        <taxon>Peptostreptococcales</taxon>
        <taxon>Caminicellaceae</taxon>
        <taxon>Maledivibacter</taxon>
    </lineage>
</organism>
<keyword evidence="6 15" id="KW-0131">Cell cycle</keyword>
<evidence type="ECO:0000256" key="15">
    <source>
        <dbReference type="HAMAP-Rule" id="MF_00208"/>
    </source>
</evidence>
<feature type="modified residue" description="N6-carboxylysine" evidence="15">
    <location>
        <position position="225"/>
    </location>
</feature>
<keyword evidence="7 15" id="KW-0961">Cell wall biogenesis/degradation</keyword>
<keyword evidence="15" id="KW-0963">Cytoplasm</keyword>
<dbReference type="InterPro" id="IPR000713">
    <property type="entry name" value="Mur_ligase_N"/>
</dbReference>
<comment type="PTM">
    <text evidence="15">Carboxylation is probably crucial for Mg(2+) binding and, consequently, for the gamma-phosphate positioning of ATP.</text>
</comment>
<dbReference type="GO" id="GO:0071555">
    <property type="term" value="P:cell wall organization"/>
    <property type="evidence" value="ECO:0007669"/>
    <property type="project" value="UniProtKB-KW"/>
</dbReference>
<dbReference type="GO" id="GO:0005524">
    <property type="term" value="F:ATP binding"/>
    <property type="evidence" value="ECO:0007669"/>
    <property type="project" value="UniProtKB-UniRule"/>
</dbReference>
<evidence type="ECO:0000256" key="9">
    <source>
        <dbReference type="ARBA" id="ARBA00056782"/>
    </source>
</evidence>
<dbReference type="GO" id="GO:0051301">
    <property type="term" value="P:cell division"/>
    <property type="evidence" value="ECO:0007669"/>
    <property type="project" value="UniProtKB-KW"/>
</dbReference>
<feature type="binding site" evidence="15">
    <location>
        <position position="185"/>
    </location>
    <ligand>
        <name>UDP-N-acetyl-alpha-D-muramoyl-L-alanyl-D-glutamate</name>
        <dbReference type="ChEBI" id="CHEBI:83900"/>
    </ligand>
</feature>
<evidence type="ECO:0000259" key="18">
    <source>
        <dbReference type="Pfam" id="PF02875"/>
    </source>
</evidence>
<dbReference type="Pfam" id="PF01225">
    <property type="entry name" value="Mur_ligase"/>
    <property type="match status" value="1"/>
</dbReference>
<dbReference type="FunFam" id="3.90.190.20:FF:000006">
    <property type="entry name" value="UDP-N-acetylmuramoyl-L-alanyl-D-glutamate--2,6-diaminopimelate ligase"/>
    <property type="match status" value="1"/>
</dbReference>
<evidence type="ECO:0000256" key="4">
    <source>
        <dbReference type="ARBA" id="ARBA00022960"/>
    </source>
</evidence>
<evidence type="ECO:0000256" key="6">
    <source>
        <dbReference type="ARBA" id="ARBA00023306"/>
    </source>
</evidence>
<dbReference type="InterPro" id="IPR005761">
    <property type="entry name" value="UDP-N-AcMur-Glu-dNH2Pim_ligase"/>
</dbReference>
<gene>
    <name evidence="15" type="primary">murE</name>
    <name evidence="20" type="ORF">SAMN02194393_03223</name>
</gene>
<dbReference type="STRING" id="36842.SAMN02194393_03223"/>
<evidence type="ECO:0000256" key="14">
    <source>
        <dbReference type="ARBA" id="ARBA00081560"/>
    </source>
</evidence>
<evidence type="ECO:0000259" key="19">
    <source>
        <dbReference type="Pfam" id="PF08245"/>
    </source>
</evidence>
<keyword evidence="3 15" id="KW-0132">Cell division</keyword>
<evidence type="ECO:0000256" key="16">
    <source>
        <dbReference type="RuleBase" id="RU004135"/>
    </source>
</evidence>
<evidence type="ECO:0000256" key="2">
    <source>
        <dbReference type="ARBA" id="ARBA00005898"/>
    </source>
</evidence>
<evidence type="ECO:0000256" key="3">
    <source>
        <dbReference type="ARBA" id="ARBA00022618"/>
    </source>
</evidence>
<dbReference type="PANTHER" id="PTHR23135">
    <property type="entry name" value="MUR LIGASE FAMILY MEMBER"/>
    <property type="match status" value="1"/>
</dbReference>
<feature type="domain" description="Mur ligase C-terminal" evidence="18">
    <location>
        <begin position="337"/>
        <end position="464"/>
    </location>
</feature>
<evidence type="ECO:0000256" key="7">
    <source>
        <dbReference type="ARBA" id="ARBA00023316"/>
    </source>
</evidence>
<dbReference type="Pfam" id="PF08245">
    <property type="entry name" value="Mur_ligase_M"/>
    <property type="match status" value="1"/>
</dbReference>
<evidence type="ECO:0000256" key="5">
    <source>
        <dbReference type="ARBA" id="ARBA00022984"/>
    </source>
</evidence>
<feature type="binding site" evidence="15">
    <location>
        <begin position="116"/>
        <end position="122"/>
    </location>
    <ligand>
        <name>ATP</name>
        <dbReference type="ChEBI" id="CHEBI:30616"/>
    </ligand>
</feature>
<keyword evidence="5 15" id="KW-0573">Peptidoglycan synthesis</keyword>
<dbReference type="InterPro" id="IPR036615">
    <property type="entry name" value="Mur_ligase_C_dom_sf"/>
</dbReference>
<evidence type="ECO:0000256" key="12">
    <source>
        <dbReference type="ARBA" id="ARBA00075482"/>
    </source>
</evidence>
<dbReference type="Proteomes" id="UP000190285">
    <property type="component" value="Unassembled WGS sequence"/>
</dbReference>
<evidence type="ECO:0000256" key="8">
    <source>
        <dbReference type="ARBA" id="ARBA00050251"/>
    </source>
</evidence>
<comment type="catalytic activity">
    <reaction evidence="8 15">
        <text>UDP-N-acetyl-alpha-D-muramoyl-L-alanyl-D-glutamate + meso-2,6-diaminopimelate + ATP = UDP-N-acetyl-alpha-D-muramoyl-L-alanyl-gamma-D-glutamyl-meso-2,6-diaminopimelate + ADP + phosphate + H(+)</text>
        <dbReference type="Rhea" id="RHEA:23676"/>
        <dbReference type="ChEBI" id="CHEBI:15378"/>
        <dbReference type="ChEBI" id="CHEBI:30616"/>
        <dbReference type="ChEBI" id="CHEBI:43474"/>
        <dbReference type="ChEBI" id="CHEBI:57791"/>
        <dbReference type="ChEBI" id="CHEBI:83900"/>
        <dbReference type="ChEBI" id="CHEBI:83905"/>
        <dbReference type="ChEBI" id="CHEBI:456216"/>
        <dbReference type="EC" id="6.3.2.13"/>
    </reaction>
</comment>